<keyword evidence="3" id="KW-1185">Reference proteome</keyword>
<proteinExistence type="predicted"/>
<evidence type="ECO:0000313" key="3">
    <source>
        <dbReference type="Proteomes" id="UP001552299"/>
    </source>
</evidence>
<gene>
    <name evidence="2" type="ORF">M5K25_011454</name>
</gene>
<organism evidence="2 3">
    <name type="scientific">Dendrobium thyrsiflorum</name>
    <name type="common">Pinecone-like raceme dendrobium</name>
    <name type="synonym">Orchid</name>
    <dbReference type="NCBI Taxonomy" id="117978"/>
    <lineage>
        <taxon>Eukaryota</taxon>
        <taxon>Viridiplantae</taxon>
        <taxon>Streptophyta</taxon>
        <taxon>Embryophyta</taxon>
        <taxon>Tracheophyta</taxon>
        <taxon>Spermatophyta</taxon>
        <taxon>Magnoliopsida</taxon>
        <taxon>Liliopsida</taxon>
        <taxon>Asparagales</taxon>
        <taxon>Orchidaceae</taxon>
        <taxon>Epidendroideae</taxon>
        <taxon>Malaxideae</taxon>
        <taxon>Dendrobiinae</taxon>
        <taxon>Dendrobium</taxon>
    </lineage>
</organism>
<protein>
    <submittedName>
        <fullName evidence="2">Uncharacterized protein</fullName>
    </submittedName>
</protein>
<feature type="region of interest" description="Disordered" evidence="1">
    <location>
        <begin position="1"/>
        <end position="93"/>
    </location>
</feature>
<dbReference type="Proteomes" id="UP001552299">
    <property type="component" value="Unassembled WGS sequence"/>
</dbReference>
<feature type="compositionally biased region" description="Basic and acidic residues" evidence="1">
    <location>
        <begin position="28"/>
        <end position="44"/>
    </location>
</feature>
<evidence type="ECO:0000313" key="2">
    <source>
        <dbReference type="EMBL" id="KAL0919364.1"/>
    </source>
</evidence>
<evidence type="ECO:0000256" key="1">
    <source>
        <dbReference type="SAM" id="MobiDB-lite"/>
    </source>
</evidence>
<feature type="region of interest" description="Disordered" evidence="1">
    <location>
        <begin position="159"/>
        <end position="183"/>
    </location>
</feature>
<sequence>MVATRSSASSKRSLPSPSTSSCPKAKRSKEEEAAASSSEDRANSKELAAACEVSQPSGDLDVDLLVDASANPEDKPAEDGTEESSTINFSSRETEQLIKMLPALELPTMRGKAWPQKAGWAKFISQCSQGVIVNGIQCGTRSGDSSTFAGASILASLSKPRKGEVTRTPPASNAENDQEGLETATLPSTSIASGSIPGRDCNFQLRGNTDHNGVAVTDGNKASAAVPMDLASSLGVDAYFDAELAKRSGTNFELRPLLRMLEKSSNAELDLSGNLFRTSEGHRELPKDLEGSAANLTNSRSQTFKERLRQGILSPCAIQVSFENFLTI</sequence>
<feature type="compositionally biased region" description="Low complexity" evidence="1">
    <location>
        <begin position="1"/>
        <end position="21"/>
    </location>
</feature>
<dbReference type="AlphaFoldDB" id="A0ABD0V2S7"/>
<reference evidence="2 3" key="1">
    <citation type="journal article" date="2024" name="Plant Biotechnol. J.">
        <title>Dendrobium thyrsiflorum genome and its molecular insights into genes involved in important horticultural traits.</title>
        <authorList>
            <person name="Chen B."/>
            <person name="Wang J.Y."/>
            <person name="Zheng P.J."/>
            <person name="Li K.L."/>
            <person name="Liang Y.M."/>
            <person name="Chen X.F."/>
            <person name="Zhang C."/>
            <person name="Zhao X."/>
            <person name="He X."/>
            <person name="Zhang G.Q."/>
            <person name="Liu Z.J."/>
            <person name="Xu Q."/>
        </authorList>
    </citation>
    <scope>NUCLEOTIDE SEQUENCE [LARGE SCALE GENOMIC DNA]</scope>
    <source>
        <strain evidence="2">GZMU011</strain>
    </source>
</reference>
<accession>A0ABD0V2S7</accession>
<dbReference type="EMBL" id="JANQDX010000009">
    <property type="protein sequence ID" value="KAL0919364.1"/>
    <property type="molecule type" value="Genomic_DNA"/>
</dbReference>
<name>A0ABD0V2S7_DENTH</name>
<comment type="caution">
    <text evidence="2">The sequence shown here is derived from an EMBL/GenBank/DDBJ whole genome shotgun (WGS) entry which is preliminary data.</text>
</comment>